<keyword evidence="3 5" id="KW-1133">Transmembrane helix</keyword>
<dbReference type="PANTHER" id="PTHR31465:SF1">
    <property type="entry name" value="PROTEIN RTA1-RELATED"/>
    <property type="match status" value="1"/>
</dbReference>
<evidence type="ECO:0000256" key="3">
    <source>
        <dbReference type="ARBA" id="ARBA00022989"/>
    </source>
</evidence>
<dbReference type="InterPro" id="IPR007568">
    <property type="entry name" value="RTA1"/>
</dbReference>
<feature type="transmembrane region" description="Helical" evidence="5">
    <location>
        <begin position="157"/>
        <end position="181"/>
    </location>
</feature>
<keyword evidence="4 5" id="KW-0472">Membrane</keyword>
<evidence type="ECO:0000256" key="1">
    <source>
        <dbReference type="ARBA" id="ARBA00004141"/>
    </source>
</evidence>
<protein>
    <submittedName>
        <fullName evidence="6">Uncharacterized protein</fullName>
    </submittedName>
</protein>
<proteinExistence type="predicted"/>
<name>A0A6U0TCI6_9CHLO</name>
<evidence type="ECO:0000256" key="2">
    <source>
        <dbReference type="ARBA" id="ARBA00022692"/>
    </source>
</evidence>
<dbReference type="PANTHER" id="PTHR31465">
    <property type="entry name" value="PROTEIN RTA1-RELATED"/>
    <property type="match status" value="1"/>
</dbReference>
<dbReference type="EMBL" id="HBFM01002569">
    <property type="protein sequence ID" value="CAD8765090.1"/>
    <property type="molecule type" value="Transcribed_RNA"/>
</dbReference>
<reference evidence="6" key="1">
    <citation type="submission" date="2021-01" db="EMBL/GenBank/DDBJ databases">
        <authorList>
            <person name="Corre E."/>
            <person name="Pelletier E."/>
            <person name="Niang G."/>
            <person name="Scheremetjew M."/>
            <person name="Finn R."/>
            <person name="Kale V."/>
            <person name="Holt S."/>
            <person name="Cochrane G."/>
            <person name="Meng A."/>
            <person name="Brown T."/>
            <person name="Cohen L."/>
        </authorList>
    </citation>
    <scope>NUCLEOTIDE SEQUENCE</scope>
    <source>
        <strain evidence="6">SAG 63-3</strain>
    </source>
</reference>
<evidence type="ECO:0000313" key="6">
    <source>
        <dbReference type="EMBL" id="CAD8765089.1"/>
    </source>
</evidence>
<dbReference type="GO" id="GO:0016020">
    <property type="term" value="C:membrane"/>
    <property type="evidence" value="ECO:0007669"/>
    <property type="project" value="UniProtKB-SubCell"/>
</dbReference>
<comment type="subcellular location">
    <subcellularLocation>
        <location evidence="1">Membrane</location>
        <topology evidence="1">Multi-pass membrane protein</topology>
    </subcellularLocation>
</comment>
<dbReference type="Pfam" id="PF04479">
    <property type="entry name" value="RTA1"/>
    <property type="match status" value="1"/>
</dbReference>
<feature type="transmembrane region" description="Helical" evidence="5">
    <location>
        <begin position="43"/>
        <end position="63"/>
    </location>
</feature>
<feature type="transmembrane region" description="Helical" evidence="5">
    <location>
        <begin position="118"/>
        <end position="145"/>
    </location>
</feature>
<feature type="transmembrane region" description="Helical" evidence="5">
    <location>
        <begin position="75"/>
        <end position="98"/>
    </location>
</feature>
<dbReference type="EMBL" id="HBFM01002568">
    <property type="protein sequence ID" value="CAD8765089.1"/>
    <property type="molecule type" value="Transcribed_RNA"/>
</dbReference>
<accession>A0A6U0TCI6</accession>
<organism evidence="6">
    <name type="scientific">Polytomella parva</name>
    <dbReference type="NCBI Taxonomy" id="51329"/>
    <lineage>
        <taxon>Eukaryota</taxon>
        <taxon>Viridiplantae</taxon>
        <taxon>Chlorophyta</taxon>
        <taxon>core chlorophytes</taxon>
        <taxon>Chlorophyceae</taxon>
        <taxon>CS clade</taxon>
        <taxon>Chlamydomonadales</taxon>
        <taxon>Chlamydomonadaceae</taxon>
        <taxon>Polytomella</taxon>
    </lineage>
</organism>
<dbReference type="AlphaFoldDB" id="A0A6U0TCI6"/>
<evidence type="ECO:0000256" key="4">
    <source>
        <dbReference type="ARBA" id="ARBA00023136"/>
    </source>
</evidence>
<gene>
    <name evidence="6" type="ORF">PPAR00522_LOCUS1474</name>
    <name evidence="7" type="ORF">PPAR00522_LOCUS1475</name>
</gene>
<evidence type="ECO:0000256" key="5">
    <source>
        <dbReference type="SAM" id="Phobius"/>
    </source>
</evidence>
<feature type="transmembrane region" description="Helical" evidence="5">
    <location>
        <begin position="18"/>
        <end position="37"/>
    </location>
</feature>
<keyword evidence="2 5" id="KW-0812">Transmembrane</keyword>
<feature type="transmembrane region" description="Helical" evidence="5">
    <location>
        <begin position="193"/>
        <end position="210"/>
    </location>
</feature>
<sequence length="304" mass="34303">MSTHKKGASRYLVGNPKAYGAIIAAALFFVLNFFNYYHTRRTGHYFVLFAWITCVLECIGYICRCIMTYHPLRGIYIASQCLLVITPVFTTLVNYIVVGRLLARGDFTKDPLIRFMHPAWIARIFTFSDFFCLILQGAGASMLVGNTAKQISRGLKILRAGLFIQIGIFTIFAILALLVYISPVFNYRKNRDFRPLFIVLGITIVLIQVRTIFRVVEFLMGADSYIETHEAFLYCCDFALIFICCILFTFVHYGDYLNIPVSEDSASTNEVVNGAEKDDGLAVELVSDNQGNFTKSNQVRASGK</sequence>
<evidence type="ECO:0000313" key="7">
    <source>
        <dbReference type="EMBL" id="CAD8765090.1"/>
    </source>
</evidence>
<feature type="transmembrane region" description="Helical" evidence="5">
    <location>
        <begin position="231"/>
        <end position="253"/>
    </location>
</feature>